<protein>
    <recommendedName>
        <fullName evidence="5">WG repeat-containing protein</fullName>
    </recommendedName>
</protein>
<feature type="signal peptide" evidence="2">
    <location>
        <begin position="1"/>
        <end position="27"/>
    </location>
</feature>
<name>A0A6M4AR38_9SPHN</name>
<feature type="region of interest" description="Disordered" evidence="1">
    <location>
        <begin position="28"/>
        <end position="60"/>
    </location>
</feature>
<organism evidence="3 4">
    <name type="scientific">Sphingomonas lacunae</name>
    <dbReference type="NCBI Taxonomy" id="2698828"/>
    <lineage>
        <taxon>Bacteria</taxon>
        <taxon>Pseudomonadati</taxon>
        <taxon>Pseudomonadota</taxon>
        <taxon>Alphaproteobacteria</taxon>
        <taxon>Sphingomonadales</taxon>
        <taxon>Sphingomonadaceae</taxon>
        <taxon>Sphingomonas</taxon>
    </lineage>
</organism>
<dbReference type="EMBL" id="CP053015">
    <property type="protein sequence ID" value="QJQ31518.1"/>
    <property type="molecule type" value="Genomic_DNA"/>
</dbReference>
<evidence type="ECO:0000256" key="2">
    <source>
        <dbReference type="SAM" id="SignalP"/>
    </source>
</evidence>
<evidence type="ECO:0008006" key="5">
    <source>
        <dbReference type="Google" id="ProtNLM"/>
    </source>
</evidence>
<dbReference type="KEGG" id="slan:GV829_02855"/>
<dbReference type="RefSeq" id="WP_169943738.1">
    <property type="nucleotide sequence ID" value="NZ_CP053015.1"/>
</dbReference>
<dbReference type="InterPro" id="IPR019198">
    <property type="entry name" value="Beta_propeller_containing"/>
</dbReference>
<dbReference type="AlphaFoldDB" id="A0A6M4AR38"/>
<accession>A0A6M4AR38</accession>
<proteinExistence type="predicted"/>
<evidence type="ECO:0000313" key="3">
    <source>
        <dbReference type="EMBL" id="QJQ31518.1"/>
    </source>
</evidence>
<gene>
    <name evidence="3" type="ORF">GV829_02855</name>
</gene>
<sequence>MAHRLTLLARIAFAGFAATLLATTAMAQTEPPPQPAAPAGSSGDARNERTDNRPTAPWQDAAFRRLLSPGLETFESDSDFRRYVARTEAARRRWERRFGAITPPPGVRPGIFALQDTPPECGPDDPGCPSEEGQEQGQIIVTGTRISAPVQNVATPVTSITNNQSANVDEGDIVKQIGNYLLVLQDGRIFAVDISGPQLRLADRINVYRNADDDGWYDEMLVEGDRILITSYSYQDEATEIAVFRLDTATGRLSRDGAFLISSEDYYSSDNYATRIVGDRLIIYTPYEADDVTDRSGRPRIRRWMTEAERKELIDGGADEDRDERLAGRAMLSADEIHRPVVPTVDPYVHSVTICDLGEYRADRVPGCRVTAFTGPRQAEMFVTPREVFLWVGAGWAEFDRDWYSERKPCAAGRPDLRNLPPAAVYRVPITASTLGVVGVRGRPFDQFSMDMTDGYFRGLWSVNDATCDIEEQDIPVAFTNIALREFTETYTELRAARHIAVPSLRPGQVRNRFADDWLVYGSGDWGYQAIPEEPPADDTPEKAALRAAERAGSVVVLPVDRPSQAVVVPVGHNVIRIDRVGLDGMIVNGYRDHQGLTMSLIQLGNVPHIATSTTLLGRYESEGRSHAFNSSVGLDGNGLVGVPTIAMPSGRYFWRSETSDVSFASVTGGTTRSITDAGLLVSTTVGREERAPDYECEVSCVDWYGNSRPIFTGGRIFALMETELVEGRLVDGRMTEVQRIDMIAQLPPGREGPVK</sequence>
<dbReference type="Pfam" id="PF09826">
    <property type="entry name" value="Beta_propel"/>
    <property type="match status" value="1"/>
</dbReference>
<keyword evidence="4" id="KW-1185">Reference proteome</keyword>
<feature type="chain" id="PRO_5026834298" description="WG repeat-containing protein" evidence="2">
    <location>
        <begin position="28"/>
        <end position="756"/>
    </location>
</feature>
<keyword evidence="2" id="KW-0732">Signal</keyword>
<reference evidence="3 4" key="1">
    <citation type="submission" date="2020-01" db="EMBL/GenBank/DDBJ databases">
        <title>Sphingomonas sp. strain CSW-10.</title>
        <authorList>
            <person name="Chen W.-M."/>
        </authorList>
    </citation>
    <scope>NUCLEOTIDE SEQUENCE [LARGE SCALE GENOMIC DNA]</scope>
    <source>
        <strain evidence="3 4">CSW-10</strain>
    </source>
</reference>
<evidence type="ECO:0000313" key="4">
    <source>
        <dbReference type="Proteomes" id="UP000503018"/>
    </source>
</evidence>
<evidence type="ECO:0000256" key="1">
    <source>
        <dbReference type="SAM" id="MobiDB-lite"/>
    </source>
</evidence>
<dbReference type="Proteomes" id="UP000503018">
    <property type="component" value="Chromosome"/>
</dbReference>